<dbReference type="InterPro" id="IPR016181">
    <property type="entry name" value="Acyl_CoA_acyltransferase"/>
</dbReference>
<dbReference type="CDD" id="cd04301">
    <property type="entry name" value="NAT_SF"/>
    <property type="match status" value="1"/>
</dbReference>
<dbReference type="InterPro" id="IPR000182">
    <property type="entry name" value="GNAT_dom"/>
</dbReference>
<evidence type="ECO:0000313" key="2">
    <source>
        <dbReference type="EMBL" id="MFC4558245.1"/>
    </source>
</evidence>
<dbReference type="GO" id="GO:0016746">
    <property type="term" value="F:acyltransferase activity"/>
    <property type="evidence" value="ECO:0007669"/>
    <property type="project" value="UniProtKB-KW"/>
</dbReference>
<feature type="domain" description="N-acetyltransferase" evidence="1">
    <location>
        <begin position="116"/>
        <end position="251"/>
    </location>
</feature>
<dbReference type="PROSITE" id="PS51186">
    <property type="entry name" value="GNAT"/>
    <property type="match status" value="1"/>
</dbReference>
<keyword evidence="3" id="KW-1185">Reference proteome</keyword>
<evidence type="ECO:0000313" key="3">
    <source>
        <dbReference type="Proteomes" id="UP001595989"/>
    </source>
</evidence>
<dbReference type="EMBL" id="JBHSFU010000004">
    <property type="protein sequence ID" value="MFC4558245.1"/>
    <property type="molecule type" value="Genomic_DNA"/>
</dbReference>
<dbReference type="InterPro" id="IPR040549">
    <property type="entry name" value="DUF5613"/>
</dbReference>
<dbReference type="Pfam" id="PF18467">
    <property type="entry name" value="DUF5613"/>
    <property type="match status" value="1"/>
</dbReference>
<dbReference type="SUPFAM" id="SSF55729">
    <property type="entry name" value="Acyl-CoA N-acyltransferases (Nat)"/>
    <property type="match status" value="1"/>
</dbReference>
<dbReference type="Gene3D" id="3.40.630.30">
    <property type="match status" value="1"/>
</dbReference>
<reference evidence="3" key="1">
    <citation type="journal article" date="2019" name="Int. J. Syst. Evol. Microbiol.">
        <title>The Global Catalogue of Microorganisms (GCM) 10K type strain sequencing project: providing services to taxonomists for standard genome sequencing and annotation.</title>
        <authorList>
            <consortium name="The Broad Institute Genomics Platform"/>
            <consortium name="The Broad Institute Genome Sequencing Center for Infectious Disease"/>
            <person name="Wu L."/>
            <person name="Ma J."/>
        </authorList>
    </citation>
    <scope>NUCLEOTIDE SEQUENCE [LARGE SCALE GENOMIC DNA]</scope>
    <source>
        <strain evidence="3">CGMCC 4.7426</strain>
    </source>
</reference>
<comment type="caution">
    <text evidence="2">The sequence shown here is derived from an EMBL/GenBank/DDBJ whole genome shotgun (WGS) entry which is preliminary data.</text>
</comment>
<dbReference type="RefSeq" id="WP_390294768.1">
    <property type="nucleotide sequence ID" value="NZ_JBHSFU010000004.1"/>
</dbReference>
<evidence type="ECO:0000259" key="1">
    <source>
        <dbReference type="PROSITE" id="PS51186"/>
    </source>
</evidence>
<gene>
    <name evidence="2" type="ORF">ACFO3D_08465</name>
</gene>
<proteinExistence type="predicted"/>
<dbReference type="Pfam" id="PF00583">
    <property type="entry name" value="Acetyltransf_1"/>
    <property type="match status" value="1"/>
</dbReference>
<dbReference type="Proteomes" id="UP001595989">
    <property type="component" value="Unassembled WGS sequence"/>
</dbReference>
<keyword evidence="2" id="KW-0012">Acyltransferase</keyword>
<sequence length="251" mass="29420">MNTITFKDIYTPGRVKEDNTQFIHIHDPEMLIRYDSNFIKFKQMPSVVEFMDVENHLRNFHQRNGQKHLKFYFPANEKPPGSFLDYLNQSDYETGFLELYAIKPADFPAGERNAEISIKFVSENTFAQFLELQYGQEKGYGEEFAEQKLEEHKRNYSRKHIQQVIAFYGNQPAGSVDIILNENTAEIDSLYVHEDFRKKGIGAQLQKFVMDSFPDSTVILVADGEDTPREMYQKQNYTYIGFQYETLKVVK</sequence>
<organism evidence="2 3">
    <name type="scientific">Virgibacillus kekensis</name>
    <dbReference type="NCBI Taxonomy" id="202261"/>
    <lineage>
        <taxon>Bacteria</taxon>
        <taxon>Bacillati</taxon>
        <taxon>Bacillota</taxon>
        <taxon>Bacilli</taxon>
        <taxon>Bacillales</taxon>
        <taxon>Bacillaceae</taxon>
        <taxon>Virgibacillus</taxon>
    </lineage>
</organism>
<keyword evidence="2" id="KW-0808">Transferase</keyword>
<accession>A0ABV9DHH4</accession>
<protein>
    <submittedName>
        <fullName evidence="2">GNAT family N-acetyltransferase</fullName>
        <ecNumber evidence="2">2.3.1.-</ecNumber>
    </submittedName>
</protein>
<dbReference type="EC" id="2.3.1.-" evidence="2"/>
<name>A0ABV9DHH4_9BACI</name>